<evidence type="ECO:0000259" key="2">
    <source>
        <dbReference type="Pfam" id="PF20149"/>
    </source>
</evidence>
<protein>
    <recommendedName>
        <fullName evidence="2">DUF6532 domain-containing protein</fullName>
    </recommendedName>
</protein>
<evidence type="ECO:0000313" key="3">
    <source>
        <dbReference type="EMBL" id="OJT07537.1"/>
    </source>
</evidence>
<feature type="compositionally biased region" description="Polar residues" evidence="1">
    <location>
        <begin position="74"/>
        <end position="83"/>
    </location>
</feature>
<dbReference type="Pfam" id="PF20149">
    <property type="entry name" value="DUF6532"/>
    <property type="match status" value="1"/>
</dbReference>
<feature type="compositionally biased region" description="Basic and acidic residues" evidence="1">
    <location>
        <begin position="1"/>
        <end position="31"/>
    </location>
</feature>
<dbReference type="Proteomes" id="UP000184267">
    <property type="component" value="Unassembled WGS sequence"/>
</dbReference>
<dbReference type="STRING" id="154538.A0A1M2VIX7"/>
<feature type="region of interest" description="Disordered" evidence="1">
    <location>
        <begin position="1"/>
        <end position="208"/>
    </location>
</feature>
<feature type="compositionally biased region" description="Acidic residues" evidence="1">
    <location>
        <begin position="32"/>
        <end position="41"/>
    </location>
</feature>
<organism evidence="3 4">
    <name type="scientific">Trametes pubescens</name>
    <name type="common">White-rot fungus</name>
    <dbReference type="NCBI Taxonomy" id="154538"/>
    <lineage>
        <taxon>Eukaryota</taxon>
        <taxon>Fungi</taxon>
        <taxon>Dikarya</taxon>
        <taxon>Basidiomycota</taxon>
        <taxon>Agaricomycotina</taxon>
        <taxon>Agaricomycetes</taxon>
        <taxon>Polyporales</taxon>
        <taxon>Polyporaceae</taxon>
        <taxon>Trametes</taxon>
    </lineage>
</organism>
<dbReference type="InterPro" id="IPR045341">
    <property type="entry name" value="DUF6532"/>
</dbReference>
<accession>A0A1M2VIX7</accession>
<feature type="compositionally biased region" description="Polar residues" evidence="1">
    <location>
        <begin position="119"/>
        <end position="129"/>
    </location>
</feature>
<name>A0A1M2VIX7_TRAPU</name>
<evidence type="ECO:0000313" key="4">
    <source>
        <dbReference type="Proteomes" id="UP000184267"/>
    </source>
</evidence>
<keyword evidence="4" id="KW-1185">Reference proteome</keyword>
<feature type="domain" description="DUF6532" evidence="2">
    <location>
        <begin position="304"/>
        <end position="438"/>
    </location>
</feature>
<feature type="compositionally biased region" description="Basic residues" evidence="1">
    <location>
        <begin position="189"/>
        <end position="202"/>
    </location>
</feature>
<sequence length="459" mass="50797">MPRKGVKGEARGKATKDEMTSDGSSSDKDNADDPEFEEEESGSEKSKDVEWGGFSQKAVMAETPMWVDDETEEPSSSHTGMKNKTTHRRHTSAASLSSCATDPPSSADGDSSKERAPSLSLTSRHQAFSDNDDEDDDDSTHPSGAHPLKKSTAVYGYRHTSQMPKKKSRAQAAQEAETPQWNEVAKSSKEHRKHRRSGKSKAVKVEEAADNLDNAAERPTTTGVNIELVYPEKQWTELPIGLQCPRVRKVAHISIYKVSRSILFDNAFPDDGTAQALYATTALVETASELGYTDIKAWLLTDEHLQPGPSCKGDVDWLLESLRYIYPWHTTKGDTPVQKRRPVSTMPFQNEAILEVVSACFFSGKPSIAEKYKMEFGSSLEDAPDELELPAAMLALASTAVGSSITDWRSGTRPKKAKGFSADANQDLYNANIKVLDHLRSKERKKYHVLMHGLYMKLR</sequence>
<gene>
    <name evidence="3" type="ORF">TRAPUB_1633</name>
</gene>
<dbReference type="OrthoDB" id="2803562at2759"/>
<proteinExistence type="predicted"/>
<comment type="caution">
    <text evidence="3">The sequence shown here is derived from an EMBL/GenBank/DDBJ whole genome shotgun (WGS) entry which is preliminary data.</text>
</comment>
<evidence type="ECO:0000256" key="1">
    <source>
        <dbReference type="SAM" id="MobiDB-lite"/>
    </source>
</evidence>
<dbReference type="AlphaFoldDB" id="A0A1M2VIX7"/>
<dbReference type="EMBL" id="MNAD01001170">
    <property type="protein sequence ID" value="OJT07537.1"/>
    <property type="molecule type" value="Genomic_DNA"/>
</dbReference>
<reference evidence="3 4" key="1">
    <citation type="submission" date="2016-10" db="EMBL/GenBank/DDBJ databases">
        <title>Genome sequence of the basidiomycete white-rot fungus Trametes pubescens.</title>
        <authorList>
            <person name="Makela M.R."/>
            <person name="Granchi Z."/>
            <person name="Peng M."/>
            <person name="De Vries R.P."/>
            <person name="Grigoriev I."/>
            <person name="Riley R."/>
            <person name="Hilden K."/>
        </authorList>
    </citation>
    <scope>NUCLEOTIDE SEQUENCE [LARGE SCALE GENOMIC DNA]</scope>
    <source>
        <strain evidence="3 4">FBCC735</strain>
    </source>
</reference>
<feature type="compositionally biased region" description="Polar residues" evidence="1">
    <location>
        <begin position="92"/>
        <end position="104"/>
    </location>
</feature>